<keyword evidence="3" id="KW-1185">Reference proteome</keyword>
<proteinExistence type="predicted"/>
<dbReference type="Proteomes" id="UP000092460">
    <property type="component" value="Unassembled WGS sequence"/>
</dbReference>
<evidence type="ECO:0000256" key="1">
    <source>
        <dbReference type="SAM" id="MobiDB-lite"/>
    </source>
</evidence>
<feature type="region of interest" description="Disordered" evidence="1">
    <location>
        <begin position="1"/>
        <end position="46"/>
    </location>
</feature>
<dbReference type="VEuPathDB" id="VectorBase:GPPI001100"/>
<organism evidence="2 3">
    <name type="scientific">Glossina palpalis gambiensis</name>
    <dbReference type="NCBI Taxonomy" id="67801"/>
    <lineage>
        <taxon>Eukaryota</taxon>
        <taxon>Metazoa</taxon>
        <taxon>Ecdysozoa</taxon>
        <taxon>Arthropoda</taxon>
        <taxon>Hexapoda</taxon>
        <taxon>Insecta</taxon>
        <taxon>Pterygota</taxon>
        <taxon>Neoptera</taxon>
        <taxon>Endopterygota</taxon>
        <taxon>Diptera</taxon>
        <taxon>Brachycera</taxon>
        <taxon>Muscomorpha</taxon>
        <taxon>Hippoboscoidea</taxon>
        <taxon>Glossinidae</taxon>
        <taxon>Glossina</taxon>
    </lineage>
</organism>
<sequence>MPKFPVTPSTRHGDRLRPNEFHRNHNSSSKNNDNQKHQTTARQKKSLFDLSTLTLTVRTVEDLSSNCTVNKRADRHIAQRLIRHRLANQDRLCRVYADMPSNN</sequence>
<protein>
    <submittedName>
        <fullName evidence="2">Uncharacterized protein</fullName>
    </submittedName>
</protein>
<accession>A0A1B0ALT3</accession>
<reference evidence="3" key="1">
    <citation type="submission" date="2015-01" db="EMBL/GenBank/DDBJ databases">
        <authorList>
            <person name="Aksoy S."/>
            <person name="Warren W."/>
            <person name="Wilson R.K."/>
        </authorList>
    </citation>
    <scope>NUCLEOTIDE SEQUENCE [LARGE SCALE GENOMIC DNA]</scope>
    <source>
        <strain evidence="3">IAEA</strain>
    </source>
</reference>
<dbReference type="EnsemblMetazoa" id="GPPI001100-RA">
    <property type="protein sequence ID" value="GPPI001100-PA"/>
    <property type="gene ID" value="GPPI001100"/>
</dbReference>
<feature type="compositionally biased region" description="Basic and acidic residues" evidence="1">
    <location>
        <begin position="11"/>
        <end position="23"/>
    </location>
</feature>
<name>A0A1B0ALT3_9MUSC</name>
<evidence type="ECO:0000313" key="3">
    <source>
        <dbReference type="Proteomes" id="UP000092460"/>
    </source>
</evidence>
<evidence type="ECO:0000313" key="2">
    <source>
        <dbReference type="EnsemblMetazoa" id="GPPI001100-PA"/>
    </source>
</evidence>
<dbReference type="EMBL" id="JXJN01000124">
    <property type="status" value="NOT_ANNOTATED_CDS"/>
    <property type="molecule type" value="Genomic_DNA"/>
</dbReference>
<dbReference type="AlphaFoldDB" id="A0A1B0ALT3"/>
<reference evidence="2" key="2">
    <citation type="submission" date="2020-05" db="UniProtKB">
        <authorList>
            <consortium name="EnsemblMetazoa"/>
        </authorList>
    </citation>
    <scope>IDENTIFICATION</scope>
    <source>
        <strain evidence="2">IAEA</strain>
    </source>
</reference>
<feature type="compositionally biased region" description="Polar residues" evidence="1">
    <location>
        <begin position="26"/>
        <end position="41"/>
    </location>
</feature>